<proteinExistence type="predicted"/>
<feature type="transmembrane region" description="Helical" evidence="7">
    <location>
        <begin position="148"/>
        <end position="169"/>
    </location>
</feature>
<feature type="transmembrane region" description="Helical" evidence="7">
    <location>
        <begin position="457"/>
        <end position="479"/>
    </location>
</feature>
<keyword evidence="6 7" id="KW-0472">Membrane</keyword>
<evidence type="ECO:0000313" key="10">
    <source>
        <dbReference type="Proteomes" id="UP000646523"/>
    </source>
</evidence>
<keyword evidence="5 7" id="KW-1133">Transmembrane helix</keyword>
<gene>
    <name evidence="9" type="ORF">GCM10012289_39480</name>
</gene>
<keyword evidence="10" id="KW-1185">Reference proteome</keyword>
<evidence type="ECO:0000256" key="4">
    <source>
        <dbReference type="ARBA" id="ARBA00022692"/>
    </source>
</evidence>
<organism evidence="9 10">
    <name type="scientific">Nonomuraea cavernae</name>
    <dbReference type="NCBI Taxonomy" id="2045107"/>
    <lineage>
        <taxon>Bacteria</taxon>
        <taxon>Bacillati</taxon>
        <taxon>Actinomycetota</taxon>
        <taxon>Actinomycetes</taxon>
        <taxon>Streptosporangiales</taxon>
        <taxon>Streptosporangiaceae</taxon>
        <taxon>Nonomuraea</taxon>
    </lineage>
</organism>
<dbReference type="SUPFAM" id="SSF103473">
    <property type="entry name" value="MFS general substrate transporter"/>
    <property type="match status" value="1"/>
</dbReference>
<evidence type="ECO:0000256" key="2">
    <source>
        <dbReference type="ARBA" id="ARBA00022448"/>
    </source>
</evidence>
<feature type="transmembrane region" description="Helical" evidence="7">
    <location>
        <begin position="237"/>
        <end position="256"/>
    </location>
</feature>
<dbReference type="RefSeq" id="WP_189125590.1">
    <property type="nucleotide sequence ID" value="NZ_BMNH01000011.1"/>
</dbReference>
<evidence type="ECO:0000256" key="1">
    <source>
        <dbReference type="ARBA" id="ARBA00004651"/>
    </source>
</evidence>
<feature type="transmembrane region" description="Helical" evidence="7">
    <location>
        <begin position="56"/>
        <end position="76"/>
    </location>
</feature>
<feature type="transmembrane region" description="Helical" evidence="7">
    <location>
        <begin position="315"/>
        <end position="333"/>
    </location>
</feature>
<feature type="transmembrane region" description="Helical" evidence="7">
    <location>
        <begin position="21"/>
        <end position="44"/>
    </location>
</feature>
<name>A0A918DL78_9ACTN</name>
<comment type="subcellular location">
    <subcellularLocation>
        <location evidence="1">Cell membrane</location>
        <topology evidence="1">Multi-pass membrane protein</topology>
    </subcellularLocation>
</comment>
<dbReference type="CDD" id="cd17321">
    <property type="entry name" value="MFS_MMR_MDR_like"/>
    <property type="match status" value="1"/>
</dbReference>
<feature type="transmembrane region" description="Helical" evidence="7">
    <location>
        <begin position="209"/>
        <end position="231"/>
    </location>
</feature>
<reference evidence="9" key="1">
    <citation type="journal article" date="2014" name="Int. J. Syst. Evol. Microbiol.">
        <title>Complete genome sequence of Corynebacterium casei LMG S-19264T (=DSM 44701T), isolated from a smear-ripened cheese.</title>
        <authorList>
            <consortium name="US DOE Joint Genome Institute (JGI-PGF)"/>
            <person name="Walter F."/>
            <person name="Albersmeier A."/>
            <person name="Kalinowski J."/>
            <person name="Ruckert C."/>
        </authorList>
    </citation>
    <scope>NUCLEOTIDE SEQUENCE</scope>
    <source>
        <strain evidence="9">CGMCC 4.7368</strain>
    </source>
</reference>
<dbReference type="InterPro" id="IPR011701">
    <property type="entry name" value="MFS"/>
</dbReference>
<feature type="transmembrane region" description="Helical" evidence="7">
    <location>
        <begin position="340"/>
        <end position="359"/>
    </location>
</feature>
<accession>A0A918DL78</accession>
<feature type="transmembrane region" description="Helical" evidence="7">
    <location>
        <begin position="365"/>
        <end position="390"/>
    </location>
</feature>
<evidence type="ECO:0000256" key="7">
    <source>
        <dbReference type="SAM" id="Phobius"/>
    </source>
</evidence>
<keyword evidence="2" id="KW-0813">Transport</keyword>
<feature type="domain" description="Major facilitator superfamily (MFS) profile" evidence="8">
    <location>
        <begin position="22"/>
        <end position="482"/>
    </location>
</feature>
<feature type="transmembrane region" description="Helical" evidence="7">
    <location>
        <begin position="175"/>
        <end position="197"/>
    </location>
</feature>
<dbReference type="PANTHER" id="PTHR42718">
    <property type="entry name" value="MAJOR FACILITATOR SUPERFAMILY MULTIDRUG TRANSPORTER MFSC"/>
    <property type="match status" value="1"/>
</dbReference>
<dbReference type="GO" id="GO:0022857">
    <property type="term" value="F:transmembrane transporter activity"/>
    <property type="evidence" value="ECO:0007669"/>
    <property type="project" value="InterPro"/>
</dbReference>
<reference evidence="9" key="2">
    <citation type="submission" date="2020-09" db="EMBL/GenBank/DDBJ databases">
        <authorList>
            <person name="Sun Q."/>
            <person name="Zhou Y."/>
        </authorList>
    </citation>
    <scope>NUCLEOTIDE SEQUENCE</scope>
    <source>
        <strain evidence="9">CGMCC 4.7368</strain>
    </source>
</reference>
<feature type="transmembrane region" description="Helical" evidence="7">
    <location>
        <begin position="118"/>
        <end position="139"/>
    </location>
</feature>
<evidence type="ECO:0000256" key="5">
    <source>
        <dbReference type="ARBA" id="ARBA00022989"/>
    </source>
</evidence>
<sequence>MARSTTHLRFESKSLRALSPFALPLICTAQLMATLDVTIVNLALPAVQRELGLSNSGLAWVIDAYTLAYAGLLLLGGRAGDLAGHRRTLMIGIFVFTASSLLGGLAQDSTLLLAARAGQGVGAALATPTTLSLITTLFAPGPARTRAMVAYGGMAGLGITLGLVLGGVLTELASWRWVFLVNVPIGIMLLTTARRVLPESTGPRRRLDVPGAALGTGALAALVYGVIRAGADGWGDLTSSIALGLAALLFVVFVVVERRTAEPMLPLRLLAHRTRLGAYLIAGLLFACLYPSFFFLSRALQDVLGHDPIEAGLRFLPIGIGVLIFAIVTRRLVHVSGPRTLVLGGTAATAVAALSLVTLDTGGSYLTLLLPALVGLGAGVGTTFVANAAAAMTDVAEADAGIASGLLSTFQAVGGTVGVAVLAALAASRTTADLTERARTAAAHPPSVIGEALMSGFVQGFAIAGGLAVVAFGVALMTAPKR</sequence>
<keyword evidence="4 7" id="KW-0812">Transmembrane</keyword>
<evidence type="ECO:0000256" key="3">
    <source>
        <dbReference type="ARBA" id="ARBA00022475"/>
    </source>
</evidence>
<dbReference type="AlphaFoldDB" id="A0A918DL78"/>
<protein>
    <submittedName>
        <fullName evidence="9">MFS transporter</fullName>
    </submittedName>
</protein>
<comment type="caution">
    <text evidence="9">The sequence shown here is derived from an EMBL/GenBank/DDBJ whole genome shotgun (WGS) entry which is preliminary data.</text>
</comment>
<dbReference type="Proteomes" id="UP000646523">
    <property type="component" value="Unassembled WGS sequence"/>
</dbReference>
<feature type="transmembrane region" description="Helical" evidence="7">
    <location>
        <begin position="88"/>
        <end position="106"/>
    </location>
</feature>
<dbReference type="EMBL" id="BMNH01000011">
    <property type="protein sequence ID" value="GGO72136.1"/>
    <property type="molecule type" value="Genomic_DNA"/>
</dbReference>
<dbReference type="InterPro" id="IPR020846">
    <property type="entry name" value="MFS_dom"/>
</dbReference>
<keyword evidence="3" id="KW-1003">Cell membrane</keyword>
<evidence type="ECO:0000313" key="9">
    <source>
        <dbReference type="EMBL" id="GGO72136.1"/>
    </source>
</evidence>
<dbReference type="Gene3D" id="1.20.1250.20">
    <property type="entry name" value="MFS general substrate transporter like domains"/>
    <property type="match status" value="1"/>
</dbReference>
<dbReference type="GO" id="GO:0005886">
    <property type="term" value="C:plasma membrane"/>
    <property type="evidence" value="ECO:0007669"/>
    <property type="project" value="UniProtKB-SubCell"/>
</dbReference>
<dbReference type="Pfam" id="PF07690">
    <property type="entry name" value="MFS_1"/>
    <property type="match status" value="1"/>
</dbReference>
<dbReference type="PANTHER" id="PTHR42718:SF46">
    <property type="entry name" value="BLR6921 PROTEIN"/>
    <property type="match status" value="1"/>
</dbReference>
<feature type="transmembrane region" description="Helical" evidence="7">
    <location>
        <begin position="276"/>
        <end position="295"/>
    </location>
</feature>
<evidence type="ECO:0000256" key="6">
    <source>
        <dbReference type="ARBA" id="ARBA00023136"/>
    </source>
</evidence>
<dbReference type="Gene3D" id="1.20.1720.10">
    <property type="entry name" value="Multidrug resistance protein D"/>
    <property type="match status" value="1"/>
</dbReference>
<dbReference type="InterPro" id="IPR036259">
    <property type="entry name" value="MFS_trans_sf"/>
</dbReference>
<feature type="transmembrane region" description="Helical" evidence="7">
    <location>
        <begin position="402"/>
        <end position="427"/>
    </location>
</feature>
<dbReference type="PROSITE" id="PS50850">
    <property type="entry name" value="MFS"/>
    <property type="match status" value="1"/>
</dbReference>
<evidence type="ECO:0000259" key="8">
    <source>
        <dbReference type="PROSITE" id="PS50850"/>
    </source>
</evidence>